<dbReference type="SMART" id="SM00316">
    <property type="entry name" value="S1"/>
    <property type="match status" value="1"/>
</dbReference>
<dbReference type="GO" id="GO:0006402">
    <property type="term" value="P:mRNA catabolic process"/>
    <property type="evidence" value="ECO:0007669"/>
    <property type="project" value="UniProtKB-UniRule"/>
</dbReference>
<comment type="similarity">
    <text evidence="2 9">Belongs to the polyribonucleotide nucleotidyltransferase family.</text>
</comment>
<dbReference type="FunFam" id="2.40.50.140:FF:000023">
    <property type="entry name" value="Polyribonucleotide nucleotidyltransferase"/>
    <property type="match status" value="1"/>
</dbReference>
<protein>
    <recommendedName>
        <fullName evidence="9">Polyribonucleotide nucleotidyltransferase</fullName>
        <ecNumber evidence="9">2.7.7.8</ecNumber>
    </recommendedName>
    <alternativeName>
        <fullName evidence="9">Polynucleotide phosphorylase</fullName>
        <shortName evidence="9">PNPase</shortName>
    </alternativeName>
</protein>
<evidence type="ECO:0000313" key="12">
    <source>
        <dbReference type="Proteomes" id="UP000310576"/>
    </source>
</evidence>
<dbReference type="SUPFAM" id="SSF54211">
    <property type="entry name" value="Ribosomal protein S5 domain 2-like"/>
    <property type="match status" value="2"/>
</dbReference>
<dbReference type="InterPro" id="IPR004087">
    <property type="entry name" value="KH_dom"/>
</dbReference>
<dbReference type="FunFam" id="3.30.1370.10:FF:000001">
    <property type="entry name" value="Polyribonucleotide nucleotidyltransferase"/>
    <property type="match status" value="1"/>
</dbReference>
<dbReference type="GO" id="GO:0005829">
    <property type="term" value="C:cytosol"/>
    <property type="evidence" value="ECO:0007669"/>
    <property type="project" value="TreeGrafter"/>
</dbReference>
<dbReference type="InterPro" id="IPR015848">
    <property type="entry name" value="PNPase_PH_RNA-bd_bac/org-type"/>
</dbReference>
<dbReference type="GO" id="GO:0004654">
    <property type="term" value="F:polyribonucleotide nucleotidyltransferase activity"/>
    <property type="evidence" value="ECO:0007669"/>
    <property type="project" value="UniProtKB-UniRule"/>
</dbReference>
<feature type="binding site" evidence="9">
    <location>
        <position position="491"/>
    </location>
    <ligand>
        <name>Mg(2+)</name>
        <dbReference type="ChEBI" id="CHEBI:18420"/>
    </ligand>
</feature>
<dbReference type="Pfam" id="PF01138">
    <property type="entry name" value="RNase_PH"/>
    <property type="match status" value="2"/>
</dbReference>
<keyword evidence="3 9" id="KW-0963">Cytoplasm</keyword>
<dbReference type="Proteomes" id="UP000310576">
    <property type="component" value="Unassembled WGS sequence"/>
</dbReference>
<keyword evidence="4 9" id="KW-0808">Transferase</keyword>
<gene>
    <name evidence="9 11" type="primary">pnp</name>
    <name evidence="11" type="ORF">D3M76_05155</name>
</gene>
<keyword evidence="8 9" id="KW-0694">RNA-binding</keyword>
<dbReference type="Gene3D" id="2.40.50.140">
    <property type="entry name" value="Nucleic acid-binding proteins"/>
    <property type="match status" value="1"/>
</dbReference>
<evidence type="ECO:0000256" key="2">
    <source>
        <dbReference type="ARBA" id="ARBA00007404"/>
    </source>
</evidence>
<evidence type="ECO:0000256" key="9">
    <source>
        <dbReference type="HAMAP-Rule" id="MF_01595"/>
    </source>
</evidence>
<dbReference type="InterPro" id="IPR036612">
    <property type="entry name" value="KH_dom_type_1_sf"/>
</dbReference>
<dbReference type="Pfam" id="PF03725">
    <property type="entry name" value="RNase_PH_C"/>
    <property type="match status" value="1"/>
</dbReference>
<dbReference type="AlphaFoldDB" id="A0A4S2PUR5"/>
<dbReference type="InterPro" id="IPR020568">
    <property type="entry name" value="Ribosomal_Su5_D2-typ_SF"/>
</dbReference>
<evidence type="ECO:0000259" key="10">
    <source>
        <dbReference type="PROSITE" id="PS50126"/>
    </source>
</evidence>
<dbReference type="Gene3D" id="3.30.230.70">
    <property type="entry name" value="GHMP Kinase, N-terminal domain"/>
    <property type="match status" value="2"/>
</dbReference>
<dbReference type="InterPro" id="IPR004088">
    <property type="entry name" value="KH_dom_type_1"/>
</dbReference>
<keyword evidence="6 9" id="KW-0479">Metal-binding</keyword>
<comment type="cofactor">
    <cofactor evidence="9">
        <name>Mg(2+)</name>
        <dbReference type="ChEBI" id="CHEBI:18420"/>
    </cofactor>
</comment>
<accession>A0A4S2PUR5</accession>
<comment type="subcellular location">
    <subcellularLocation>
        <location evidence="1 9">Cytoplasm</location>
    </subcellularLocation>
</comment>
<keyword evidence="7 9" id="KW-0460">Magnesium</keyword>
<dbReference type="SUPFAM" id="SSF54791">
    <property type="entry name" value="Eukaryotic type KH-domain (KH-domain type I)"/>
    <property type="match status" value="1"/>
</dbReference>
<dbReference type="InterPro" id="IPR001247">
    <property type="entry name" value="ExoRNase_PH_dom1"/>
</dbReference>
<dbReference type="EC" id="2.7.7.8" evidence="9"/>
<dbReference type="InterPro" id="IPR015847">
    <property type="entry name" value="ExoRNase_PH_dom2"/>
</dbReference>
<dbReference type="GO" id="GO:0000287">
    <property type="term" value="F:magnesium ion binding"/>
    <property type="evidence" value="ECO:0007669"/>
    <property type="project" value="UniProtKB-UniRule"/>
</dbReference>
<dbReference type="SMART" id="SM00322">
    <property type="entry name" value="KH"/>
    <property type="match status" value="1"/>
</dbReference>
<dbReference type="InterPro" id="IPR012340">
    <property type="entry name" value="NA-bd_OB-fold"/>
</dbReference>
<keyword evidence="5 9" id="KW-0548">Nucleotidyltransferase</keyword>
<comment type="function">
    <text evidence="9">Involved in mRNA degradation. Catalyzes the phosphorolysis of single-stranded polyribonucleotides processively in the 3'- to 5'-direction.</text>
</comment>
<name>A0A4S2PUR5_9PAST</name>
<dbReference type="RefSeq" id="WP_136125317.1">
    <property type="nucleotide sequence ID" value="NZ_CAJUGY010000002.1"/>
</dbReference>
<evidence type="ECO:0000256" key="4">
    <source>
        <dbReference type="ARBA" id="ARBA00022679"/>
    </source>
</evidence>
<dbReference type="GO" id="GO:0003723">
    <property type="term" value="F:RNA binding"/>
    <property type="evidence" value="ECO:0007669"/>
    <property type="project" value="UniProtKB-UniRule"/>
</dbReference>
<dbReference type="PROSITE" id="PS50126">
    <property type="entry name" value="S1"/>
    <property type="match status" value="1"/>
</dbReference>
<dbReference type="Pfam" id="PF00575">
    <property type="entry name" value="S1"/>
    <property type="match status" value="1"/>
</dbReference>
<sequence>MNPIVKQFKYGQHTVTLETGAIARQATAAVMASMDDTSVFVTVVAKKDVKEGQDFFPLTVNYQERTYAAGRIPGGFFKREGRPSEGETLIARLIDRPIRPLFPEGFFNEIQVVATVVSVNPQISPDLVAMIGTSAALSLSGVPFNGPIGAARVGFINNQFVLNPTMSEQKQSRLDLVVAGTDKAVLMVESEADILTEEQMLSAVVFGHQQQQVVIEAIKEFTAEAGKPRWDWVAPEPNTDLINKVKAIAETRLGDAYRITEKQTRYEQIDAIKADVIAQITAEDEEISEGKIVDIFTALESQIVRGRIIAGEPRIDGRTVDTVRALDICTGVLPRTHGSAIFTRGETQALAVATLGTERDAQIIDELTGERSDHFLFHYNFPPYSVGETGMIGSPKRREIGHGRLAKRGVAAVMPSLAEFPYVVRVVSEITESNGSSSMASVCGASLALMDAGVPIKAAVAGIAMGLVKEDEKFVVLSDILGDEDHLGDMDFKVAGTREGVTALQMDIKIEGITPQIMQIALNQAKSARMHILGVMEQAIPAPRADISDYAPRIHTMKIDPKKIKDVIGKGGATIRALTEETGTSIDIDDDGTVKIASVDNNAAKNVMARIEEIVAEVEAGAIYKGKVTRLADFGAFVAIVGNKEGLVHISQIAEERVEKVSDYLQVGQEVNVKVVEIDRQGRIRLTMKELAPKQDAEISQEDSTEEQK</sequence>
<dbReference type="NCBIfam" id="NF008805">
    <property type="entry name" value="PRK11824.1"/>
    <property type="match status" value="1"/>
</dbReference>
<dbReference type="PROSITE" id="PS50084">
    <property type="entry name" value="KH_TYPE_1"/>
    <property type="match status" value="1"/>
</dbReference>
<dbReference type="GO" id="GO:0000175">
    <property type="term" value="F:3'-5'-RNA exonuclease activity"/>
    <property type="evidence" value="ECO:0007669"/>
    <property type="project" value="TreeGrafter"/>
</dbReference>
<evidence type="ECO:0000256" key="1">
    <source>
        <dbReference type="ARBA" id="ARBA00004496"/>
    </source>
</evidence>
<proteinExistence type="inferred from homology"/>
<dbReference type="GO" id="GO:0006396">
    <property type="term" value="P:RNA processing"/>
    <property type="evidence" value="ECO:0007669"/>
    <property type="project" value="InterPro"/>
</dbReference>
<dbReference type="CDD" id="cd11363">
    <property type="entry name" value="RNase_PH_PNPase_1"/>
    <property type="match status" value="1"/>
</dbReference>
<evidence type="ECO:0000256" key="7">
    <source>
        <dbReference type="ARBA" id="ARBA00022842"/>
    </source>
</evidence>
<dbReference type="SUPFAM" id="SSF50249">
    <property type="entry name" value="Nucleic acid-binding proteins"/>
    <property type="match status" value="1"/>
</dbReference>
<dbReference type="PANTHER" id="PTHR11252:SF0">
    <property type="entry name" value="POLYRIBONUCLEOTIDE NUCLEOTIDYLTRANSFERASE 1, MITOCHONDRIAL"/>
    <property type="match status" value="1"/>
</dbReference>
<dbReference type="Pfam" id="PF03726">
    <property type="entry name" value="PNPase"/>
    <property type="match status" value="1"/>
</dbReference>
<dbReference type="InterPro" id="IPR036345">
    <property type="entry name" value="ExoRNase_PH_dom2_sf"/>
</dbReference>
<dbReference type="HAMAP" id="MF_01595">
    <property type="entry name" value="PNPase"/>
    <property type="match status" value="1"/>
</dbReference>
<dbReference type="PANTHER" id="PTHR11252">
    <property type="entry name" value="POLYRIBONUCLEOTIDE NUCLEOTIDYLTRANSFERASE"/>
    <property type="match status" value="1"/>
</dbReference>
<evidence type="ECO:0000313" key="11">
    <source>
        <dbReference type="EMBL" id="THA15504.1"/>
    </source>
</evidence>
<dbReference type="Gene3D" id="3.30.1370.10">
    <property type="entry name" value="K Homology domain, type 1"/>
    <property type="match status" value="1"/>
</dbReference>
<dbReference type="CDD" id="cd02393">
    <property type="entry name" value="KH-I_PNPase"/>
    <property type="match status" value="1"/>
</dbReference>
<comment type="subunit">
    <text evidence="9">Component of the RNA degradosome, which is a multiprotein complex involved in RNA processing and mRNA degradation.</text>
</comment>
<reference evidence="11 12" key="1">
    <citation type="journal article" date="2019" name="Vet. Microbiol.">
        <title>Development of multi locus sequence typing (MLST) of Rodentibacter pneumotropicus.</title>
        <authorList>
            <person name="Adhikary S."/>
            <person name="Bisgaard M."/>
            <person name="Boot R."/>
            <person name="Benga L."/>
            <person name="Nicklas W."/>
            <person name="Christensen H."/>
        </authorList>
    </citation>
    <scope>NUCLEOTIDE SEQUENCE [LARGE SCALE GENOMIC DNA]</scope>
    <source>
        <strain evidence="11 12">1596_07</strain>
    </source>
</reference>
<comment type="caution">
    <text evidence="11">The sequence shown here is derived from an EMBL/GenBank/DDBJ whole genome shotgun (WGS) entry which is preliminary data.</text>
</comment>
<dbReference type="NCBIfam" id="TIGR03591">
    <property type="entry name" value="polynuc_phos"/>
    <property type="match status" value="1"/>
</dbReference>
<feature type="binding site" evidence="9">
    <location>
        <position position="485"/>
    </location>
    <ligand>
        <name>Mg(2+)</name>
        <dbReference type="ChEBI" id="CHEBI:18420"/>
    </ligand>
</feature>
<dbReference type="InterPro" id="IPR027408">
    <property type="entry name" value="PNPase/RNase_PH_dom_sf"/>
</dbReference>
<dbReference type="InterPro" id="IPR012162">
    <property type="entry name" value="PNPase"/>
</dbReference>
<evidence type="ECO:0000256" key="6">
    <source>
        <dbReference type="ARBA" id="ARBA00022723"/>
    </source>
</evidence>
<evidence type="ECO:0000256" key="5">
    <source>
        <dbReference type="ARBA" id="ARBA00022695"/>
    </source>
</evidence>
<dbReference type="CDD" id="cd04472">
    <property type="entry name" value="S1_PNPase"/>
    <property type="match status" value="1"/>
</dbReference>
<evidence type="ECO:0000256" key="3">
    <source>
        <dbReference type="ARBA" id="ARBA00022490"/>
    </source>
</evidence>
<dbReference type="SUPFAM" id="SSF55666">
    <property type="entry name" value="Ribonuclease PH domain 2-like"/>
    <property type="match status" value="2"/>
</dbReference>
<dbReference type="PIRSF" id="PIRSF005499">
    <property type="entry name" value="PNPase"/>
    <property type="match status" value="1"/>
</dbReference>
<organism evidence="11 12">
    <name type="scientific">Rodentibacter pneumotropicus</name>
    <dbReference type="NCBI Taxonomy" id="758"/>
    <lineage>
        <taxon>Bacteria</taxon>
        <taxon>Pseudomonadati</taxon>
        <taxon>Pseudomonadota</taxon>
        <taxon>Gammaproteobacteria</taxon>
        <taxon>Pasteurellales</taxon>
        <taxon>Pasteurellaceae</taxon>
        <taxon>Rodentibacter</taxon>
    </lineage>
</organism>
<dbReference type="EMBL" id="QXNG01000049">
    <property type="protein sequence ID" value="THA15504.1"/>
    <property type="molecule type" value="Genomic_DNA"/>
</dbReference>
<dbReference type="FunFam" id="3.30.230.70:FF:000002">
    <property type="entry name" value="Polyribonucleotide nucleotidyltransferase"/>
    <property type="match status" value="1"/>
</dbReference>
<feature type="domain" description="S1 motif" evidence="10">
    <location>
        <begin position="621"/>
        <end position="689"/>
    </location>
</feature>
<evidence type="ECO:0000256" key="8">
    <source>
        <dbReference type="ARBA" id="ARBA00022884"/>
    </source>
</evidence>
<comment type="catalytic activity">
    <reaction evidence="9">
        <text>RNA(n+1) + phosphate = RNA(n) + a ribonucleoside 5'-diphosphate</text>
        <dbReference type="Rhea" id="RHEA:22096"/>
        <dbReference type="Rhea" id="RHEA-COMP:14527"/>
        <dbReference type="Rhea" id="RHEA-COMP:17342"/>
        <dbReference type="ChEBI" id="CHEBI:43474"/>
        <dbReference type="ChEBI" id="CHEBI:57930"/>
        <dbReference type="ChEBI" id="CHEBI:140395"/>
        <dbReference type="EC" id="2.7.7.8"/>
    </reaction>
</comment>
<dbReference type="InterPro" id="IPR003029">
    <property type="entry name" value="S1_domain"/>
</dbReference>
<dbReference type="Pfam" id="PF00013">
    <property type="entry name" value="KH_1"/>
    <property type="match status" value="1"/>
</dbReference>
<dbReference type="FunFam" id="3.30.230.70:FF:000001">
    <property type="entry name" value="Polyribonucleotide nucleotidyltransferase"/>
    <property type="match status" value="1"/>
</dbReference>
<dbReference type="CDD" id="cd11364">
    <property type="entry name" value="RNase_PH_PNPase_2"/>
    <property type="match status" value="1"/>
</dbReference>